<dbReference type="HOGENOM" id="CLU_1834055_0_0_11"/>
<dbReference type="Proteomes" id="UP000003963">
    <property type="component" value="Unassembled WGS sequence"/>
</dbReference>
<sequence>MPEHGTVYLALFASNVTGACVEITVSVKEPTPEFERDLLALLDKHRAALRHDPGWNVDRSRLFYGALAPRAQRIIREAVDRGGKVAADDLRDSDGSSLRGHASAFARLVRRGAAEGWWDSGMESPIVALGPGSGKVQGYQIRDEETLAAFRAALVNPAEPKNK</sequence>
<gene>
    <name evidence="1" type="ORF">SSOG_09118</name>
</gene>
<dbReference type="AlphaFoldDB" id="D9WWX6"/>
<protein>
    <submittedName>
        <fullName evidence="1">Uncharacterized protein</fullName>
    </submittedName>
</protein>
<dbReference type="EMBL" id="GG657755">
    <property type="protein sequence ID" value="EFL29404.1"/>
    <property type="molecule type" value="Genomic_DNA"/>
</dbReference>
<evidence type="ECO:0000313" key="1">
    <source>
        <dbReference type="EMBL" id="EFL29404.1"/>
    </source>
</evidence>
<proteinExistence type="predicted"/>
<reference evidence="1 2" key="1">
    <citation type="submission" date="2009-02" db="EMBL/GenBank/DDBJ databases">
        <title>Annotation of Streptomyces hygroscopicus strain ATCC 53653.</title>
        <authorList>
            <consortium name="The Broad Institute Genome Sequencing Platform"/>
            <consortium name="Broad Institute Microbial Sequencing Center"/>
            <person name="Fischbach M."/>
            <person name="Godfrey P."/>
            <person name="Ward D."/>
            <person name="Young S."/>
            <person name="Zeng Q."/>
            <person name="Koehrsen M."/>
            <person name="Alvarado L."/>
            <person name="Berlin A.M."/>
            <person name="Bochicchio J."/>
            <person name="Borenstein D."/>
            <person name="Chapman S.B."/>
            <person name="Chen Z."/>
            <person name="Engels R."/>
            <person name="Freedman E."/>
            <person name="Gellesch M."/>
            <person name="Goldberg J."/>
            <person name="Griggs A."/>
            <person name="Gujja S."/>
            <person name="Heilman E.R."/>
            <person name="Heiman D.I."/>
            <person name="Hepburn T.A."/>
            <person name="Howarth C."/>
            <person name="Jen D."/>
            <person name="Larson L."/>
            <person name="Lewis B."/>
            <person name="Mehta T."/>
            <person name="Park D."/>
            <person name="Pearson M."/>
            <person name="Richards J."/>
            <person name="Roberts A."/>
            <person name="Saif S."/>
            <person name="Shea T.D."/>
            <person name="Shenoy N."/>
            <person name="Sisk P."/>
            <person name="Stolte C."/>
            <person name="Sykes S.N."/>
            <person name="Thomson T."/>
            <person name="Walk T."/>
            <person name="White J."/>
            <person name="Yandava C."/>
            <person name="Straight P."/>
            <person name="Clardy J."/>
            <person name="Hung D."/>
            <person name="Kolter R."/>
            <person name="Mekalanos J."/>
            <person name="Walker S."/>
            <person name="Walsh C.T."/>
            <person name="Wieland-Brown L.C."/>
            <person name="Haas B."/>
            <person name="Nusbaum C."/>
            <person name="Birren B."/>
        </authorList>
    </citation>
    <scope>NUCLEOTIDE SEQUENCE [LARGE SCALE GENOMIC DNA]</scope>
    <source>
        <strain evidence="1 2">ATCC 53653</strain>
    </source>
</reference>
<evidence type="ECO:0000313" key="2">
    <source>
        <dbReference type="Proteomes" id="UP000003963"/>
    </source>
</evidence>
<accession>D9WWX6</accession>
<organism evidence="1 2">
    <name type="scientific">Streptomyces himastatinicus ATCC 53653</name>
    <dbReference type="NCBI Taxonomy" id="457427"/>
    <lineage>
        <taxon>Bacteria</taxon>
        <taxon>Bacillati</taxon>
        <taxon>Actinomycetota</taxon>
        <taxon>Actinomycetes</taxon>
        <taxon>Kitasatosporales</taxon>
        <taxon>Streptomycetaceae</taxon>
        <taxon>Streptomyces</taxon>
        <taxon>Streptomyces violaceusniger group</taxon>
    </lineage>
</organism>
<keyword evidence="2" id="KW-1185">Reference proteome</keyword>
<name>D9WWX6_9ACTN</name>